<dbReference type="PANTHER" id="PTHR37544:SF1">
    <property type="entry name" value="PHOSPHORIBOSYLAMINOIMIDAZOLE-SUCCINOCARBOXAMIDE SYNTHASE"/>
    <property type="match status" value="1"/>
</dbReference>
<evidence type="ECO:0000313" key="3">
    <source>
        <dbReference type="Proteomes" id="UP000698800"/>
    </source>
</evidence>
<comment type="caution">
    <text evidence="2">The sequence shown here is derived from an EMBL/GenBank/DDBJ whole genome shotgun (WGS) entry which is preliminary data.</text>
</comment>
<feature type="transmembrane region" description="Helical" evidence="1">
    <location>
        <begin position="89"/>
        <end position="110"/>
    </location>
</feature>
<feature type="transmembrane region" description="Helical" evidence="1">
    <location>
        <begin position="404"/>
        <end position="422"/>
    </location>
</feature>
<dbReference type="Proteomes" id="UP000698800">
    <property type="component" value="Unassembled WGS sequence"/>
</dbReference>
<name>A0A9P8L2W8_9PEZI</name>
<dbReference type="PANTHER" id="PTHR37544">
    <property type="entry name" value="SPRAY-RELATED"/>
    <property type="match status" value="1"/>
</dbReference>
<evidence type="ECO:0000313" key="2">
    <source>
        <dbReference type="EMBL" id="KAH0541254.1"/>
    </source>
</evidence>
<feature type="transmembrane region" description="Helical" evidence="1">
    <location>
        <begin position="355"/>
        <end position="384"/>
    </location>
</feature>
<keyword evidence="1" id="KW-0812">Transmembrane</keyword>
<protein>
    <submittedName>
        <fullName evidence="2">Uncharacterized protein</fullName>
    </submittedName>
</protein>
<accession>A0A9P8L2W8</accession>
<keyword evidence="1" id="KW-1133">Transmembrane helix</keyword>
<feature type="transmembrane region" description="Helical" evidence="1">
    <location>
        <begin position="190"/>
        <end position="210"/>
    </location>
</feature>
<gene>
    <name evidence="2" type="ORF">FGG08_004259</name>
</gene>
<keyword evidence="1" id="KW-0472">Membrane</keyword>
<dbReference type="OrthoDB" id="3057599at2759"/>
<feature type="transmembrane region" description="Helical" evidence="1">
    <location>
        <begin position="523"/>
        <end position="542"/>
    </location>
</feature>
<keyword evidence="3" id="KW-1185">Reference proteome</keyword>
<reference evidence="2" key="1">
    <citation type="submission" date="2021-03" db="EMBL/GenBank/DDBJ databases">
        <title>Comparative genomics and phylogenomic investigation of the class Geoglossomycetes provide insights into ecological specialization and systematics.</title>
        <authorList>
            <person name="Melie T."/>
            <person name="Pirro S."/>
            <person name="Miller A.N."/>
            <person name="Quandt A."/>
        </authorList>
    </citation>
    <scope>NUCLEOTIDE SEQUENCE</scope>
    <source>
        <strain evidence="2">GBOQ0MN5Z8</strain>
    </source>
</reference>
<evidence type="ECO:0000256" key="1">
    <source>
        <dbReference type="SAM" id="Phobius"/>
    </source>
</evidence>
<sequence>MESASTARHANERVENSPENDLLLRQVTMRAAMAFENHNASLVSFHYPTSSNRPSIDIAPFHLYRVGDKERRIEGLKRLNYRPLLLQNWVLLTHIAIILGWTGFLIFLLFRARPLRGNPFTLDGYLWGYISTGIRFLAQQQSVNLGKIMPYCSMASSPEDRGGAKTVTADYYPYDWPVPRFRLWRNGHRFYFLTELSTFLSTFALVQFSSNILRGVWGGDDFLGYLPNKGIVYIVIACNAVLLLSTVSTFLWLCTHDTGLFAEPGSLAFLIGMLQNSNVLDDFSDMDRDCSAHEMRKRLKGNYYSIGYFRRSSGSNIVYTIGIADDDLTPKTRMNPGSQNGGDAPRTPSLQQPGFLPWFLSPLCVTLWIGLAIAALSVALTLLVHDSILDQGFPPHAPTRASPVLQMSAAGFLWSFVPAYVADLYRLLWKNTDLFYRIVQPYADLRSPRPAEESSLMLNYTACLPVVITLKAAWNGHWKIALVSLLSFLSSFTTSLAANMFYLDWFSDHQHGPVYPWIVVNRIPFLIMTAYFGIIAIAFSILMPDRKRRLPHDIETLADHISLLCRSSLRGWEAFSLGSAMKKPREDNFRGKWLGKLKAANPLDLFRDGEYERAVKGKLAEESNGDPGCENTEVALGVFKHEDNTWHMGIDSRGKLEFLIDGPHRGQSLWKRFVRRK</sequence>
<organism evidence="2 3">
    <name type="scientific">Glutinoglossum americanum</name>
    <dbReference type="NCBI Taxonomy" id="1670608"/>
    <lineage>
        <taxon>Eukaryota</taxon>
        <taxon>Fungi</taxon>
        <taxon>Dikarya</taxon>
        <taxon>Ascomycota</taxon>
        <taxon>Pezizomycotina</taxon>
        <taxon>Geoglossomycetes</taxon>
        <taxon>Geoglossales</taxon>
        <taxon>Geoglossaceae</taxon>
        <taxon>Glutinoglossum</taxon>
    </lineage>
</organism>
<dbReference type="AlphaFoldDB" id="A0A9P8L2W8"/>
<feature type="transmembrane region" description="Helical" evidence="1">
    <location>
        <begin position="480"/>
        <end position="503"/>
    </location>
</feature>
<dbReference type="Pfam" id="PF11915">
    <property type="entry name" value="DUF3433"/>
    <property type="match status" value="1"/>
</dbReference>
<dbReference type="InterPro" id="IPR021840">
    <property type="entry name" value="DUF3433"/>
</dbReference>
<feature type="transmembrane region" description="Helical" evidence="1">
    <location>
        <begin position="230"/>
        <end position="253"/>
    </location>
</feature>
<proteinExistence type="predicted"/>
<dbReference type="EMBL" id="JAGHQL010000083">
    <property type="protein sequence ID" value="KAH0541254.1"/>
    <property type="molecule type" value="Genomic_DNA"/>
</dbReference>